<protein>
    <submittedName>
        <fullName evidence="3">Uncharacterized protein</fullName>
    </submittedName>
</protein>
<keyword evidence="2" id="KW-0472">Membrane</keyword>
<evidence type="ECO:0000256" key="2">
    <source>
        <dbReference type="SAM" id="Phobius"/>
    </source>
</evidence>
<keyword evidence="4" id="KW-1185">Reference proteome</keyword>
<dbReference type="EMBL" id="CP026309">
    <property type="protein sequence ID" value="AUV83380.1"/>
    <property type="molecule type" value="Genomic_DNA"/>
</dbReference>
<evidence type="ECO:0000313" key="3">
    <source>
        <dbReference type="EMBL" id="AUV83380.1"/>
    </source>
</evidence>
<keyword evidence="2" id="KW-0812">Transmembrane</keyword>
<keyword evidence="2" id="KW-1133">Transmembrane helix</keyword>
<sequence>MTNSGAGLILVVGFLVAAVAAVPLSVLALRHRTGTGIGHRVRKEQPQSSEEREERRNGGCAGVEQTGRRDGRHGH</sequence>
<proteinExistence type="predicted"/>
<feature type="compositionally biased region" description="Basic and acidic residues" evidence="1">
    <location>
        <begin position="43"/>
        <end position="57"/>
    </location>
</feature>
<reference evidence="3 4" key="1">
    <citation type="submission" date="2018-01" db="EMBL/GenBank/DDBJ databases">
        <title>Complete genome sequence of Salinigranum rubrum GX10T, an extremely halophilic archaeon isolated from a marine solar saltern.</title>
        <authorList>
            <person name="Han S."/>
        </authorList>
    </citation>
    <scope>NUCLEOTIDE SEQUENCE [LARGE SCALE GENOMIC DNA]</scope>
    <source>
        <strain evidence="3 4">GX10</strain>
    </source>
</reference>
<name>A0A2I8VN66_9EURY</name>
<dbReference type="AlphaFoldDB" id="A0A2I8VN66"/>
<evidence type="ECO:0000313" key="4">
    <source>
        <dbReference type="Proteomes" id="UP000236584"/>
    </source>
</evidence>
<dbReference type="KEGG" id="srub:C2R22_18450"/>
<accession>A0A2I8VN66</accession>
<gene>
    <name evidence="3" type="ORF">C2R22_18450</name>
</gene>
<feature type="transmembrane region" description="Helical" evidence="2">
    <location>
        <begin position="6"/>
        <end position="29"/>
    </location>
</feature>
<dbReference type="Proteomes" id="UP000236584">
    <property type="component" value="Chromosome"/>
</dbReference>
<dbReference type="GeneID" id="35594116"/>
<dbReference type="RefSeq" id="WP_103427069.1">
    <property type="nucleotide sequence ID" value="NZ_CP026309.1"/>
</dbReference>
<organism evidence="3 4">
    <name type="scientific">Salinigranum rubrum</name>
    <dbReference type="NCBI Taxonomy" id="755307"/>
    <lineage>
        <taxon>Archaea</taxon>
        <taxon>Methanobacteriati</taxon>
        <taxon>Methanobacteriota</taxon>
        <taxon>Stenosarchaea group</taxon>
        <taxon>Halobacteria</taxon>
        <taxon>Halobacteriales</taxon>
        <taxon>Haloferacaceae</taxon>
        <taxon>Salinigranum</taxon>
    </lineage>
</organism>
<feature type="region of interest" description="Disordered" evidence="1">
    <location>
        <begin position="33"/>
        <end position="75"/>
    </location>
</feature>
<evidence type="ECO:0000256" key="1">
    <source>
        <dbReference type="SAM" id="MobiDB-lite"/>
    </source>
</evidence>